<proteinExistence type="predicted"/>
<dbReference type="Proteomes" id="UP000628448">
    <property type="component" value="Unassembled WGS sequence"/>
</dbReference>
<dbReference type="InterPro" id="IPR032675">
    <property type="entry name" value="LRR_dom_sf"/>
</dbReference>
<name>A0A931E6Q7_9BACT</name>
<organism evidence="1 2">
    <name type="scientific">Panacibacter microcysteis</name>
    <dbReference type="NCBI Taxonomy" id="2793269"/>
    <lineage>
        <taxon>Bacteria</taxon>
        <taxon>Pseudomonadati</taxon>
        <taxon>Bacteroidota</taxon>
        <taxon>Chitinophagia</taxon>
        <taxon>Chitinophagales</taxon>
        <taxon>Chitinophagaceae</taxon>
        <taxon>Panacibacter</taxon>
    </lineage>
</organism>
<dbReference type="Pfam" id="PF13306">
    <property type="entry name" value="LRR_5"/>
    <property type="match status" value="1"/>
</dbReference>
<dbReference type="SUPFAM" id="SSF52058">
    <property type="entry name" value="L domain-like"/>
    <property type="match status" value="1"/>
</dbReference>
<dbReference type="EMBL" id="JADWYR010000001">
    <property type="protein sequence ID" value="MBG9376088.1"/>
    <property type="molecule type" value="Genomic_DNA"/>
</dbReference>
<dbReference type="InterPro" id="IPR026906">
    <property type="entry name" value="LRR_5"/>
</dbReference>
<protein>
    <submittedName>
        <fullName evidence="1">Leucine-rich repeat protein</fullName>
    </submittedName>
</protein>
<keyword evidence="2" id="KW-1185">Reference proteome</keyword>
<sequence>MAIEMIDNCKVYVNGHKYIIINSDHISECMRVFEKHKLDGVAITIYHDYKLPNVDFIKHYPHVKHLSISEGISDITGINVLSDLRSAIISGKNRHMNFSFFPKLEVFNADWSPHFQNMDQCARLQELSLHRYIPKEKNFASISYITHLKKLKITQSNVLDLHGLGGLKELEEIEFHYCARLEKLCCLDKSVHSLKSLIFDHCKGIKNHDYVSFLKQLTILAFNNCGTLPTINFVREMPALQSFRFGQTNIADGDTSPCKNIRYVYFTNKRHFSHRLEDIRAGS</sequence>
<dbReference type="Gene3D" id="3.80.10.10">
    <property type="entry name" value="Ribonuclease Inhibitor"/>
    <property type="match status" value="1"/>
</dbReference>
<reference evidence="1" key="1">
    <citation type="submission" date="2020-11" db="EMBL/GenBank/DDBJ databases">
        <title>Bacterial whole genome sequence for Panacibacter sp. DH6.</title>
        <authorList>
            <person name="Le V."/>
            <person name="Ko S."/>
            <person name="Ahn C.-Y."/>
            <person name="Oh H.-M."/>
        </authorList>
    </citation>
    <scope>NUCLEOTIDE SEQUENCE</scope>
    <source>
        <strain evidence="1">DH6</strain>
    </source>
</reference>
<dbReference type="RefSeq" id="WP_196990111.1">
    <property type="nucleotide sequence ID" value="NZ_JADWYR010000001.1"/>
</dbReference>
<gene>
    <name evidence="1" type="ORF">I5907_07575</name>
</gene>
<accession>A0A931E6Q7</accession>
<dbReference type="AlphaFoldDB" id="A0A931E6Q7"/>
<comment type="caution">
    <text evidence="1">The sequence shown here is derived from an EMBL/GenBank/DDBJ whole genome shotgun (WGS) entry which is preliminary data.</text>
</comment>
<evidence type="ECO:0000313" key="2">
    <source>
        <dbReference type="Proteomes" id="UP000628448"/>
    </source>
</evidence>
<evidence type="ECO:0000313" key="1">
    <source>
        <dbReference type="EMBL" id="MBG9376088.1"/>
    </source>
</evidence>